<dbReference type="Pfam" id="PF19516">
    <property type="entry name" value="DUF6049"/>
    <property type="match status" value="1"/>
</dbReference>
<feature type="region of interest" description="Disordered" evidence="1">
    <location>
        <begin position="393"/>
        <end position="414"/>
    </location>
</feature>
<sequence>MSSATLYRSRAARAGRRALTVLTAVLVLVGALALSPVRADAADLAAHDVLWGTVATTALAADAEDVQSAGQVTLAVTSMAPQVLGTGEDITLTGTIANGTDQALSGTTLVAQMQSRTELTTDGLASWLADEQDTPLATIALETLEDDVAPGAAVNFRLTISADNLPLHNTEQWGPRGIQVALTQGYTTLTQDRTILLWNPEVQVSPTRVTAFVPITASPAELLALTARHPRPGFGPRRRRFPGPHRERNSVRNHHGCRRGLRGDTHRAARAGAGPAGVVRRRRGAGRGSGPGGRPRLGIDRAHQRGRHRLTDPTGRRQRYPGDRGDRCRRPQAGARRRGCGRRRGCPALGRRRSDRPGTPGRDRPAQLRPTTRRRQCRGAGRCRHLRRLVGQRTGYDHARSPARLGDHRRRRPRRCARGRGLDLYAVGHHDPGRAHGAHPGCWCVGGNRRQPAHR</sequence>
<proteinExistence type="predicted"/>
<evidence type="ECO:0000313" key="3">
    <source>
        <dbReference type="Proteomes" id="UP000194577"/>
    </source>
</evidence>
<dbReference type="InterPro" id="IPR046112">
    <property type="entry name" value="DUF6049"/>
</dbReference>
<protein>
    <recommendedName>
        <fullName evidence="4">DUF11 domain-containing protein</fullName>
    </recommendedName>
</protein>
<keyword evidence="3" id="KW-1185">Reference proteome</keyword>
<accession>A0ABX4MD26</accession>
<organism evidence="2 3">
    <name type="scientific">Actinomyces ruminis</name>
    <dbReference type="NCBI Taxonomy" id="1937003"/>
    <lineage>
        <taxon>Bacteria</taxon>
        <taxon>Bacillati</taxon>
        <taxon>Actinomycetota</taxon>
        <taxon>Actinomycetes</taxon>
        <taxon>Actinomycetales</taxon>
        <taxon>Actinomycetaceae</taxon>
        <taxon>Actinomyces</taxon>
    </lineage>
</organism>
<reference evidence="2 3" key="1">
    <citation type="submission" date="2017-10" db="EMBL/GenBank/DDBJ databases">
        <title>Draft genome sequence of cellulolytic Actinomyces sp CtC72 isolated from cattle rumen fluid.</title>
        <authorList>
            <person name="Joshi A.J."/>
            <person name="Vasudevan G."/>
            <person name="Lanjekar V.B."/>
            <person name="Hivarkar S."/>
            <person name="Engineer A."/>
            <person name="Pore S.D."/>
            <person name="Dhakephalkar P.K."/>
            <person name="Dagar S."/>
        </authorList>
    </citation>
    <scope>NUCLEOTIDE SEQUENCE [LARGE SCALE GENOMIC DNA]</scope>
    <source>
        <strain evidence="3">CtC72</strain>
    </source>
</reference>
<comment type="caution">
    <text evidence="2">The sequence shown here is derived from an EMBL/GenBank/DDBJ whole genome shotgun (WGS) entry which is preliminary data.</text>
</comment>
<feature type="compositionally biased region" description="Basic residues" evidence="1">
    <location>
        <begin position="371"/>
        <end position="380"/>
    </location>
</feature>
<dbReference type="EMBL" id="MTPX02000020">
    <property type="protein sequence ID" value="PHP53357.1"/>
    <property type="molecule type" value="Genomic_DNA"/>
</dbReference>
<name>A0ABX4MD26_9ACTO</name>
<feature type="region of interest" description="Disordered" evidence="1">
    <location>
        <begin position="228"/>
        <end position="380"/>
    </location>
</feature>
<feature type="compositionally biased region" description="Basic residues" evidence="1">
    <location>
        <begin position="228"/>
        <end position="243"/>
    </location>
</feature>
<feature type="compositionally biased region" description="Basic residues" evidence="1">
    <location>
        <begin position="251"/>
        <end position="260"/>
    </location>
</feature>
<evidence type="ECO:0000256" key="1">
    <source>
        <dbReference type="SAM" id="MobiDB-lite"/>
    </source>
</evidence>
<evidence type="ECO:0000313" key="2">
    <source>
        <dbReference type="EMBL" id="PHP53357.1"/>
    </source>
</evidence>
<evidence type="ECO:0008006" key="4">
    <source>
        <dbReference type="Google" id="ProtNLM"/>
    </source>
</evidence>
<feature type="compositionally biased region" description="Basic residues" evidence="1">
    <location>
        <begin position="335"/>
        <end position="354"/>
    </location>
</feature>
<feature type="compositionally biased region" description="Basic and acidic residues" evidence="1">
    <location>
        <begin position="297"/>
        <end position="329"/>
    </location>
</feature>
<dbReference type="Proteomes" id="UP000194577">
    <property type="component" value="Unassembled WGS sequence"/>
</dbReference>
<gene>
    <name evidence="2" type="ORF">BW737_003070</name>
</gene>
<feature type="compositionally biased region" description="Gly residues" evidence="1">
    <location>
        <begin position="286"/>
        <end position="295"/>
    </location>
</feature>